<dbReference type="Gene3D" id="1.10.10.10">
    <property type="entry name" value="Winged helix-like DNA-binding domain superfamily/Winged helix DNA-binding domain"/>
    <property type="match status" value="1"/>
</dbReference>
<dbReference type="InterPro" id="IPR000847">
    <property type="entry name" value="LysR_HTH_N"/>
</dbReference>
<evidence type="ECO:0000256" key="6">
    <source>
        <dbReference type="ARBA" id="ARBA00067332"/>
    </source>
</evidence>
<keyword evidence="10" id="KW-1185">Reference proteome</keyword>
<protein>
    <recommendedName>
        <fullName evidence="6">HTH-type transcriptional regulator TtuA</fullName>
    </recommendedName>
    <alternativeName>
        <fullName evidence="7">Tartrate utilization transcriptional regulator</fullName>
    </alternativeName>
</protein>
<dbReference type="PRINTS" id="PR00039">
    <property type="entry name" value="HTHLYSR"/>
</dbReference>
<dbReference type="Pfam" id="PF00126">
    <property type="entry name" value="HTH_1"/>
    <property type="match status" value="1"/>
</dbReference>
<dbReference type="KEGG" id="roy:G3A56_19430"/>
<dbReference type="InterPro" id="IPR058163">
    <property type="entry name" value="LysR-type_TF_proteobact-type"/>
</dbReference>
<reference evidence="9 10" key="1">
    <citation type="submission" date="2020-02" db="EMBL/GenBank/DDBJ databases">
        <title>Plant-Promoting Endophytic Bacterium Rhizobium oryzihabitans sp. nov., Isolated from the Root of Rice.</title>
        <authorList>
            <person name="zhao J."/>
            <person name="Zhang G."/>
        </authorList>
    </citation>
    <scope>NUCLEOTIDE SEQUENCE [LARGE SCALE GENOMIC DNA]</scope>
    <source>
        <strain evidence="9 10">M15</strain>
    </source>
</reference>
<dbReference type="PROSITE" id="PS50931">
    <property type="entry name" value="HTH_LYSR"/>
    <property type="match status" value="1"/>
</dbReference>
<keyword evidence="3" id="KW-0238">DNA-binding</keyword>
<evidence type="ECO:0000259" key="8">
    <source>
        <dbReference type="PROSITE" id="PS50931"/>
    </source>
</evidence>
<sequence>MDRPKGFDLFAGCEERWSRDMTEDDQDVPLNAIRAFVTIAREKSVTRAAQAMGVTQSSVSRHLAVLEDYLGAKLMERRGRNSELTEFGRLFANTVAEPLDTIWYTARRMRRHNRADVNRIVVRTSLATFAYTMLIPNLQKFSNEMGGAVVDVISSLSMPTSSDVFDVLITRDLSIIEPADHWEIYNEQIVCVGASAHVTGKDFSIVRSMPILNITSRPDILPTWLRSMNLTSTDIHSGARYDHHYLALPAVTTGKCLLVAPEIVVSDLVRDGLYKVIPGSQAPSGMQYRAYSIDRSGNPDLSRTFCRWLVRLCRQATAITSVQ</sequence>
<organism evidence="9 10">
    <name type="scientific">Rhizobium oryzihabitans</name>
    <dbReference type="NCBI Taxonomy" id="2267833"/>
    <lineage>
        <taxon>Bacteria</taxon>
        <taxon>Pseudomonadati</taxon>
        <taxon>Pseudomonadota</taxon>
        <taxon>Alphaproteobacteria</taxon>
        <taxon>Hyphomicrobiales</taxon>
        <taxon>Rhizobiaceae</taxon>
        <taxon>Rhizobium/Agrobacterium group</taxon>
        <taxon>Rhizobium</taxon>
    </lineage>
</organism>
<dbReference type="AlphaFoldDB" id="A0A7L5BMM0"/>
<evidence type="ECO:0000256" key="5">
    <source>
        <dbReference type="ARBA" id="ARBA00054626"/>
    </source>
</evidence>
<dbReference type="GO" id="GO:0043565">
    <property type="term" value="F:sequence-specific DNA binding"/>
    <property type="evidence" value="ECO:0007669"/>
    <property type="project" value="TreeGrafter"/>
</dbReference>
<dbReference type="SUPFAM" id="SSF53850">
    <property type="entry name" value="Periplasmic binding protein-like II"/>
    <property type="match status" value="1"/>
</dbReference>
<gene>
    <name evidence="9" type="ORF">G3A56_19430</name>
</gene>
<dbReference type="EMBL" id="CP048635">
    <property type="protein sequence ID" value="QIB40098.1"/>
    <property type="molecule type" value="Genomic_DNA"/>
</dbReference>
<dbReference type="GO" id="GO:0003700">
    <property type="term" value="F:DNA-binding transcription factor activity"/>
    <property type="evidence" value="ECO:0007669"/>
    <property type="project" value="InterPro"/>
</dbReference>
<evidence type="ECO:0000256" key="7">
    <source>
        <dbReference type="ARBA" id="ARBA00083243"/>
    </source>
</evidence>
<accession>A0A7L5BMM0</accession>
<dbReference type="FunFam" id="1.10.10.10:FF:000001">
    <property type="entry name" value="LysR family transcriptional regulator"/>
    <property type="match status" value="1"/>
</dbReference>
<dbReference type="PANTHER" id="PTHR30537">
    <property type="entry name" value="HTH-TYPE TRANSCRIPTIONAL REGULATOR"/>
    <property type="match status" value="1"/>
</dbReference>
<evidence type="ECO:0000256" key="1">
    <source>
        <dbReference type="ARBA" id="ARBA00009437"/>
    </source>
</evidence>
<evidence type="ECO:0000256" key="2">
    <source>
        <dbReference type="ARBA" id="ARBA00023015"/>
    </source>
</evidence>
<dbReference type="InterPro" id="IPR036388">
    <property type="entry name" value="WH-like_DNA-bd_sf"/>
</dbReference>
<dbReference type="Gene3D" id="3.40.190.10">
    <property type="entry name" value="Periplasmic binding protein-like II"/>
    <property type="match status" value="1"/>
</dbReference>
<keyword evidence="2" id="KW-0805">Transcription regulation</keyword>
<evidence type="ECO:0000313" key="10">
    <source>
        <dbReference type="Proteomes" id="UP000464865"/>
    </source>
</evidence>
<dbReference type="GO" id="GO:0006351">
    <property type="term" value="P:DNA-templated transcription"/>
    <property type="evidence" value="ECO:0007669"/>
    <property type="project" value="TreeGrafter"/>
</dbReference>
<name>A0A7L5BMM0_9HYPH</name>
<dbReference type="InterPro" id="IPR036390">
    <property type="entry name" value="WH_DNA-bd_sf"/>
</dbReference>
<comment type="function">
    <text evidence="5">Transcriptional regulator of the ttuABCDE tartrate utilization operon.</text>
</comment>
<dbReference type="PANTHER" id="PTHR30537:SF79">
    <property type="entry name" value="TRANSCRIPTIONAL REGULATOR-RELATED"/>
    <property type="match status" value="1"/>
</dbReference>
<evidence type="ECO:0000313" key="9">
    <source>
        <dbReference type="EMBL" id="QIB40098.1"/>
    </source>
</evidence>
<comment type="similarity">
    <text evidence="1">Belongs to the LysR transcriptional regulatory family.</text>
</comment>
<proteinExistence type="inferred from homology"/>
<dbReference type="SUPFAM" id="SSF46785">
    <property type="entry name" value="Winged helix' DNA-binding domain"/>
    <property type="match status" value="1"/>
</dbReference>
<keyword evidence="4" id="KW-0804">Transcription</keyword>
<evidence type="ECO:0000256" key="3">
    <source>
        <dbReference type="ARBA" id="ARBA00023125"/>
    </source>
</evidence>
<dbReference type="Proteomes" id="UP000464865">
    <property type="component" value="Chromosome M15-12"/>
</dbReference>
<evidence type="ECO:0000256" key="4">
    <source>
        <dbReference type="ARBA" id="ARBA00023163"/>
    </source>
</evidence>
<feature type="domain" description="HTH lysR-type" evidence="8">
    <location>
        <begin position="28"/>
        <end position="85"/>
    </location>
</feature>